<dbReference type="CDD" id="cd04194">
    <property type="entry name" value="GT8_A4GalT_like"/>
    <property type="match status" value="1"/>
</dbReference>
<keyword evidence="2" id="KW-0808">Transferase</keyword>
<dbReference type="SUPFAM" id="SSF53448">
    <property type="entry name" value="Nucleotide-diphospho-sugar transferases"/>
    <property type="match status" value="1"/>
</dbReference>
<keyword evidence="5" id="KW-1185">Reference proteome</keyword>
<sequence>MKPFLNVIFTIDQKFLQHFSAAIVSLLENNRDIDFNVFIIHDIEKTETLDNLVQFIKSKYNVRLNLIFLDNSIFENYRVSLHYSKAVYFRLLFTEILPKTIDKALFLDSDLIVTGSVKELAEYQFKDEYLLAVDDAEVTSHVERLNKLGFPIKRYFNAGVLLINFKAWRADGVAGEFIGLANQYMDKLEWWDQDILNMYFYNGWQPMNPKYNAIHLRKKLPQLPVVVHYAGPSKPWLYIHEHPYKNLYWEYLKLTPFKNTKYQDYSFKEFIRKGYIKILNLFHLRPQAVFKDI</sequence>
<organism evidence="4 5">
    <name type="scientific">Mucilaginibacter jinjuensis</name>
    <dbReference type="NCBI Taxonomy" id="1176721"/>
    <lineage>
        <taxon>Bacteria</taxon>
        <taxon>Pseudomonadati</taxon>
        <taxon>Bacteroidota</taxon>
        <taxon>Sphingobacteriia</taxon>
        <taxon>Sphingobacteriales</taxon>
        <taxon>Sphingobacteriaceae</taxon>
        <taxon>Mucilaginibacter</taxon>
    </lineage>
</organism>
<dbReference type="InterPro" id="IPR050748">
    <property type="entry name" value="Glycosyltrans_8_dom-fam"/>
</dbReference>
<dbReference type="Proteomes" id="UP001216139">
    <property type="component" value="Chromosome"/>
</dbReference>
<evidence type="ECO:0000313" key="4">
    <source>
        <dbReference type="EMBL" id="WCT14910.1"/>
    </source>
</evidence>
<dbReference type="InterPro" id="IPR029044">
    <property type="entry name" value="Nucleotide-diphossugar_trans"/>
</dbReference>
<accession>A0ABY7TEF5</accession>
<dbReference type="Gene3D" id="3.90.550.10">
    <property type="entry name" value="Spore Coat Polysaccharide Biosynthesis Protein SpsA, Chain A"/>
    <property type="match status" value="1"/>
</dbReference>
<dbReference type="EMBL" id="CP117167">
    <property type="protein sequence ID" value="WCT14910.1"/>
    <property type="molecule type" value="Genomic_DNA"/>
</dbReference>
<evidence type="ECO:0000256" key="1">
    <source>
        <dbReference type="ARBA" id="ARBA00022676"/>
    </source>
</evidence>
<keyword evidence="1" id="KW-0328">Glycosyltransferase</keyword>
<gene>
    <name evidence="4" type="ORF">PQO05_13285</name>
</gene>
<keyword evidence="3" id="KW-0479">Metal-binding</keyword>
<proteinExistence type="predicted"/>
<dbReference type="Pfam" id="PF01501">
    <property type="entry name" value="Glyco_transf_8"/>
    <property type="match status" value="1"/>
</dbReference>
<evidence type="ECO:0000256" key="2">
    <source>
        <dbReference type="ARBA" id="ARBA00022679"/>
    </source>
</evidence>
<dbReference type="PANTHER" id="PTHR13778:SF47">
    <property type="entry name" value="LIPOPOLYSACCHARIDE 1,3-GALACTOSYLTRANSFERASE"/>
    <property type="match status" value="1"/>
</dbReference>
<name>A0ABY7TEF5_9SPHI</name>
<dbReference type="PANTHER" id="PTHR13778">
    <property type="entry name" value="GLYCOSYLTRANSFERASE 8 DOMAIN-CONTAINING PROTEIN"/>
    <property type="match status" value="1"/>
</dbReference>
<evidence type="ECO:0000313" key="5">
    <source>
        <dbReference type="Proteomes" id="UP001216139"/>
    </source>
</evidence>
<protein>
    <submittedName>
        <fullName evidence="4">Glycosyltransferase family 8 protein</fullName>
    </submittedName>
</protein>
<dbReference type="InterPro" id="IPR002495">
    <property type="entry name" value="Glyco_trans_8"/>
</dbReference>
<evidence type="ECO:0000256" key="3">
    <source>
        <dbReference type="ARBA" id="ARBA00022723"/>
    </source>
</evidence>
<dbReference type="RefSeq" id="WP_273633403.1">
    <property type="nucleotide sequence ID" value="NZ_CP117167.1"/>
</dbReference>
<reference evidence="4 5" key="1">
    <citation type="submission" date="2023-02" db="EMBL/GenBank/DDBJ databases">
        <title>Genome sequence of Mucilaginibacter jinjuensis strain KACC 16571.</title>
        <authorList>
            <person name="Kim S."/>
            <person name="Heo J."/>
            <person name="Kwon S.-W."/>
        </authorList>
    </citation>
    <scope>NUCLEOTIDE SEQUENCE [LARGE SCALE GENOMIC DNA]</scope>
    <source>
        <strain evidence="4 5">KACC 16571</strain>
    </source>
</reference>